<evidence type="ECO:0000313" key="3">
    <source>
        <dbReference type="EMBL" id="GGN80602.1"/>
    </source>
</evidence>
<comment type="caution">
    <text evidence="3">The sequence shown here is derived from an EMBL/GenBank/DDBJ whole genome shotgun (WGS) entry which is preliminary data.</text>
</comment>
<accession>A0ABQ2KF25</accession>
<evidence type="ECO:0000256" key="2">
    <source>
        <dbReference type="SAM" id="Phobius"/>
    </source>
</evidence>
<reference evidence="4" key="1">
    <citation type="journal article" date="2019" name="Int. J. Syst. Evol. Microbiol.">
        <title>The Global Catalogue of Microorganisms (GCM) 10K type strain sequencing project: providing services to taxonomists for standard genome sequencing and annotation.</title>
        <authorList>
            <consortium name="The Broad Institute Genomics Platform"/>
            <consortium name="The Broad Institute Genome Sequencing Center for Infectious Disease"/>
            <person name="Wu L."/>
            <person name="Ma J."/>
        </authorList>
    </citation>
    <scope>NUCLEOTIDE SEQUENCE [LARGE SCALE GENOMIC DNA]</scope>
    <source>
        <strain evidence="4">CGMCC 1.6960</strain>
    </source>
</reference>
<keyword evidence="2" id="KW-0472">Membrane</keyword>
<gene>
    <name evidence="3" type="ORF">GCM10010968_08600</name>
</gene>
<organism evidence="3 4">
    <name type="scientific">Agrococcus terreus</name>
    <dbReference type="NCBI Taxonomy" id="574649"/>
    <lineage>
        <taxon>Bacteria</taxon>
        <taxon>Bacillati</taxon>
        <taxon>Actinomycetota</taxon>
        <taxon>Actinomycetes</taxon>
        <taxon>Micrococcales</taxon>
        <taxon>Microbacteriaceae</taxon>
        <taxon>Agrococcus</taxon>
    </lineage>
</organism>
<dbReference type="Pfam" id="PF03929">
    <property type="entry name" value="PepSY_TM"/>
    <property type="match status" value="1"/>
</dbReference>
<dbReference type="PANTHER" id="PTHR34219:SF1">
    <property type="entry name" value="PEPSY DOMAIN-CONTAINING PROTEIN"/>
    <property type="match status" value="1"/>
</dbReference>
<feature type="region of interest" description="Disordered" evidence="1">
    <location>
        <begin position="1"/>
        <end position="21"/>
    </location>
</feature>
<evidence type="ECO:0000313" key="4">
    <source>
        <dbReference type="Proteomes" id="UP000626982"/>
    </source>
</evidence>
<feature type="transmembrane region" description="Helical" evidence="2">
    <location>
        <begin position="387"/>
        <end position="408"/>
    </location>
</feature>
<dbReference type="EMBL" id="BMLM01000001">
    <property type="protein sequence ID" value="GGN80602.1"/>
    <property type="molecule type" value="Genomic_DNA"/>
</dbReference>
<feature type="transmembrane region" description="Helical" evidence="2">
    <location>
        <begin position="217"/>
        <end position="242"/>
    </location>
</feature>
<evidence type="ECO:0000256" key="1">
    <source>
        <dbReference type="SAM" id="MobiDB-lite"/>
    </source>
</evidence>
<feature type="transmembrane region" description="Helical" evidence="2">
    <location>
        <begin position="174"/>
        <end position="196"/>
    </location>
</feature>
<feature type="transmembrane region" description="Helical" evidence="2">
    <location>
        <begin position="449"/>
        <end position="467"/>
    </location>
</feature>
<dbReference type="Proteomes" id="UP000626982">
    <property type="component" value="Unassembled WGS sequence"/>
</dbReference>
<keyword evidence="2" id="KW-0812">Transmembrane</keyword>
<protein>
    <submittedName>
        <fullName evidence="3">Membrane protein</fullName>
    </submittedName>
</protein>
<feature type="region of interest" description="Disordered" evidence="1">
    <location>
        <begin position="268"/>
        <end position="289"/>
    </location>
</feature>
<dbReference type="PANTHER" id="PTHR34219">
    <property type="entry name" value="IRON-REGULATED INNER MEMBRANE PROTEIN-RELATED"/>
    <property type="match status" value="1"/>
</dbReference>
<feature type="transmembrane region" description="Helical" evidence="2">
    <location>
        <begin position="31"/>
        <end position="56"/>
    </location>
</feature>
<name>A0ABQ2KF25_9MICO</name>
<keyword evidence="4" id="KW-1185">Reference proteome</keyword>
<proteinExistence type="predicted"/>
<keyword evidence="2" id="KW-1133">Transmembrane helix</keyword>
<feature type="transmembrane region" description="Helical" evidence="2">
    <location>
        <begin position="420"/>
        <end position="443"/>
    </location>
</feature>
<sequence length="478" mass="49899">MTAVADRAAASGSAPPQPPRQPWLVPLLRRLHWLTGVLVGPCILVAALSGAAYALAPAVEQQLYREALTAPATGEPLPLAEQVRIAQGVVGDEAALAAVRPAPEEGATTRVLFAADGLQESESRAVFVDPVSGDVRGDMTVYGTSGSLPLRTAIDHFHRGLGLGDVGRLYSELAASWLGIVVLAGVGLWIGRWASARRGRRRELLRPERRATGVRRLLSWHASLGIWLALGALFLSATGITWSQLAGANVTELRGALGWTTPSVSTALDDAPASADDPHAGHGGHGAPAAAGEVDPALFDAVLAAGRERSIDVGLVEIRPPAEEGTAWVVQEIQRSFPTQVDAVAVDGATLAVVDEVRFDDYGLIAKLARWGIDLHMGTMFGLVNQLVLAALAIGIAAIVALGMRMWWRRGPYRRPGAAPGAGALAAAPWWGLLAVVAVGAALGLLLPLVGWTLVAFVLLDGLLVAARTRPTAPPPPS</sequence>
<dbReference type="RefSeq" id="WP_188716400.1">
    <property type="nucleotide sequence ID" value="NZ_BAABBD010000006.1"/>
</dbReference>
<dbReference type="InterPro" id="IPR005625">
    <property type="entry name" value="PepSY-ass_TM"/>
</dbReference>
<feature type="compositionally biased region" description="Low complexity" evidence="1">
    <location>
        <begin position="1"/>
        <end position="14"/>
    </location>
</feature>